<evidence type="ECO:0000313" key="4">
    <source>
        <dbReference type="EMBL" id="MBU3877975.1"/>
    </source>
</evidence>
<evidence type="ECO:0000259" key="3">
    <source>
        <dbReference type="PROSITE" id="PS51186"/>
    </source>
</evidence>
<dbReference type="PANTHER" id="PTHR10545">
    <property type="entry name" value="DIAMINE N-ACETYLTRANSFERASE"/>
    <property type="match status" value="1"/>
</dbReference>
<accession>A0ABS6D9P9</accession>
<keyword evidence="5" id="KW-1185">Reference proteome</keyword>
<evidence type="ECO:0000256" key="1">
    <source>
        <dbReference type="ARBA" id="ARBA00022679"/>
    </source>
</evidence>
<name>A0ABS6D9P9_9FIRM</name>
<evidence type="ECO:0000256" key="2">
    <source>
        <dbReference type="ARBA" id="ARBA00023315"/>
    </source>
</evidence>
<dbReference type="InterPro" id="IPR000182">
    <property type="entry name" value="GNAT_dom"/>
</dbReference>
<dbReference type="InterPro" id="IPR051016">
    <property type="entry name" value="Diverse_Substrate_AcTransf"/>
</dbReference>
<proteinExistence type="predicted"/>
<dbReference type="Proteomes" id="UP000723714">
    <property type="component" value="Unassembled WGS sequence"/>
</dbReference>
<reference evidence="4 5" key="1">
    <citation type="submission" date="2021-06" db="EMBL/GenBank/DDBJ databases">
        <title>Faecalicatena sp. nov. isolated from porcine feces.</title>
        <authorList>
            <person name="Oh B.S."/>
            <person name="Lee J.H."/>
        </authorList>
    </citation>
    <scope>NUCLEOTIDE SEQUENCE [LARGE SCALE GENOMIC DNA]</scope>
    <source>
        <strain evidence="4 5">AGMB00832</strain>
    </source>
</reference>
<dbReference type="Pfam" id="PF00583">
    <property type="entry name" value="Acetyltransf_1"/>
    <property type="match status" value="1"/>
</dbReference>
<feature type="domain" description="N-acetyltransferase" evidence="3">
    <location>
        <begin position="1"/>
        <end position="148"/>
    </location>
</feature>
<gene>
    <name evidence="4" type="ORF">HGO97_019415</name>
</gene>
<protein>
    <submittedName>
        <fullName evidence="4">GNAT family N-acetyltransferase</fullName>
    </submittedName>
</protein>
<keyword evidence="2" id="KW-0012">Acyltransferase</keyword>
<dbReference type="PANTHER" id="PTHR10545:SF29">
    <property type="entry name" value="GH14572P-RELATED"/>
    <property type="match status" value="1"/>
</dbReference>
<sequence>MIRELKQEDRELYLKMAHDFYHSPAVLHPVPDSYLERTFEECMNGGTYAKAFILEYEGEPAGYGLVSKTFSQEAGGHVYWLEELYILAQYRSKGLGSEFFAYVEEHKEEGVARFRLEVEEDNTRAAALYERLGYKPLDYKQMIKEFEV</sequence>
<evidence type="ECO:0000313" key="5">
    <source>
        <dbReference type="Proteomes" id="UP000723714"/>
    </source>
</evidence>
<dbReference type="RefSeq" id="WP_216244531.1">
    <property type="nucleotide sequence ID" value="NZ_JABACJ020000025.1"/>
</dbReference>
<keyword evidence="1" id="KW-0808">Transferase</keyword>
<dbReference type="CDD" id="cd04301">
    <property type="entry name" value="NAT_SF"/>
    <property type="match status" value="1"/>
</dbReference>
<comment type="caution">
    <text evidence="4">The sequence shown here is derived from an EMBL/GenBank/DDBJ whole genome shotgun (WGS) entry which is preliminary data.</text>
</comment>
<organism evidence="4 5">
    <name type="scientific">Faecalicatena faecalis</name>
    <dbReference type="NCBI Taxonomy" id="2726362"/>
    <lineage>
        <taxon>Bacteria</taxon>
        <taxon>Bacillati</taxon>
        <taxon>Bacillota</taxon>
        <taxon>Clostridia</taxon>
        <taxon>Lachnospirales</taxon>
        <taxon>Lachnospiraceae</taxon>
        <taxon>Faecalicatena</taxon>
    </lineage>
</organism>
<dbReference type="PROSITE" id="PS51186">
    <property type="entry name" value="GNAT"/>
    <property type="match status" value="1"/>
</dbReference>
<dbReference type="EMBL" id="JABACJ020000025">
    <property type="protein sequence ID" value="MBU3877975.1"/>
    <property type="molecule type" value="Genomic_DNA"/>
</dbReference>